<gene>
    <name evidence="3" type="ORF">C882_2852</name>
</gene>
<dbReference type="GO" id="GO:0090313">
    <property type="term" value="P:regulation of protein targeting to membrane"/>
    <property type="evidence" value="ECO:0007669"/>
    <property type="project" value="TreeGrafter"/>
</dbReference>
<reference evidence="3 4" key="1">
    <citation type="journal article" date="2013" name="Genome Announc.">
        <title>Draft Genome Sequence of an Alphaproteobacterium, Caenispirillum salinarum AK4(T), Isolated from a Solar Saltern.</title>
        <authorList>
            <person name="Khatri I."/>
            <person name="Singh A."/>
            <person name="Korpole S."/>
            <person name="Pinnaka A.K."/>
            <person name="Subramanian S."/>
        </authorList>
    </citation>
    <scope>NUCLEOTIDE SEQUENCE [LARGE SCALE GENOMIC DNA]</scope>
    <source>
        <strain evidence="3 4">AK4</strain>
    </source>
</reference>
<dbReference type="PANTHER" id="PTHR30441">
    <property type="entry name" value="DUF748 DOMAIN-CONTAINING PROTEIN"/>
    <property type="match status" value="1"/>
</dbReference>
<evidence type="ECO:0000259" key="2">
    <source>
        <dbReference type="Pfam" id="PF05170"/>
    </source>
</evidence>
<dbReference type="GO" id="GO:0005886">
    <property type="term" value="C:plasma membrane"/>
    <property type="evidence" value="ECO:0007669"/>
    <property type="project" value="TreeGrafter"/>
</dbReference>
<dbReference type="eggNOG" id="COG2982">
    <property type="taxonomic scope" value="Bacteria"/>
</dbReference>
<dbReference type="InterPro" id="IPR007844">
    <property type="entry name" value="AsmA"/>
</dbReference>
<dbReference type="PANTHER" id="PTHR30441:SF4">
    <property type="entry name" value="PROTEIN ASMA"/>
    <property type="match status" value="1"/>
</dbReference>
<feature type="compositionally biased region" description="Low complexity" evidence="1">
    <location>
        <begin position="128"/>
        <end position="137"/>
    </location>
</feature>
<feature type="domain" description="AsmA" evidence="2">
    <location>
        <begin position="2"/>
        <end position="133"/>
    </location>
</feature>
<evidence type="ECO:0000256" key="1">
    <source>
        <dbReference type="SAM" id="MobiDB-lite"/>
    </source>
</evidence>
<dbReference type="OrthoDB" id="9816380at2"/>
<feature type="region of interest" description="Disordered" evidence="1">
    <location>
        <begin position="562"/>
        <end position="593"/>
    </location>
</feature>
<dbReference type="Pfam" id="PF05170">
    <property type="entry name" value="AsmA"/>
    <property type="match status" value="2"/>
</dbReference>
<protein>
    <recommendedName>
        <fullName evidence="2">AsmA domain-containing protein</fullName>
    </recommendedName>
</protein>
<dbReference type="InterPro" id="IPR052894">
    <property type="entry name" value="AsmA-related"/>
</dbReference>
<dbReference type="STRING" id="1238182.C882_2852"/>
<keyword evidence="4" id="KW-1185">Reference proteome</keyword>
<evidence type="ECO:0000313" key="4">
    <source>
        <dbReference type="Proteomes" id="UP000009881"/>
    </source>
</evidence>
<name>K9GNJ7_9PROT</name>
<evidence type="ECO:0000313" key="3">
    <source>
        <dbReference type="EMBL" id="EKV26274.1"/>
    </source>
</evidence>
<feature type="compositionally biased region" description="Low complexity" evidence="1">
    <location>
        <begin position="562"/>
        <end position="591"/>
    </location>
</feature>
<comment type="caution">
    <text evidence="3">The sequence shown here is derived from an EMBL/GenBank/DDBJ whole genome shotgun (WGS) entry which is preliminary data.</text>
</comment>
<sequence>MKKALIGIAVLLVLLIAGVLVAPSVIDWNRYKDRVTAWVEQETGRDLDIAGELSLSLLPTPTLSASGVTFANAAAGSDEAMVRVDALDVRVAFGPLLAGEVRVESVRLVRPRVVLEVLPDGSGNWRVSGQASGAEGEPAGGAVPGPDGGSLEGAAETVADDFQVALDSLVVEDGEVLWRDAAGAEMRIEGIDGRVAADSLRGPFEGDLEATLRGARLAATVRTGRFGPQDPATSLFLTLGLPETGGEMEVQGRLAGLAGGDGPSFTGDMTVASPSLSRTLAALNGVPDRAPLDRPFRLAGTLTASPAQVALDDMTLRLGETEGTGGVSASLAGAPSIDVALAFTRIDMDALLKEARLAPGPRAPASPQAGAIIPAAATAGDAAPAVPAPAASGGRGLLPDLPPDLTGSVDVGADVVTWRGGLVRSARLNATLADGEVTFNQVQALLPGSSEVNGFGFLNTRTDPARLDGTAEVKSSNLRALLEWLGVTVEDVPADRLRRFTATAAVSGTAAQIVVENLQGQLDLTTYQGAAAVRTTGARPAFGLSLSVDSLNLDAYLADPGAAIPGPAEPSEPAGPAAPAAEPAPQGAAGESSGPPLFAGLDVLNTFDANIKARAGMLTWRDTEVRDARLDVTLLEGTATFGDTVLSQIAGATVSVGGGLSGFGGEPRFDGLSIAVSADDPGRISRLLDMTLPVDPDQLAPVALSATLNGPLNALSLRSNNQIAGGSLSAEGTLRNLRGAAPAYDLSLTADHGSVVTLLRRLGVAYEPRGGTGLGPLSLTTRASGSGGDVRLEDMTLRLGPTTLTGRATVETGGERPRVSATLDADRLPLDAFLPAEQTAWRGPEQPPGGVIPASMRIGAAPQAKGPVAMPAQAGGAPRWSREPLDLEALDAADVDLALTAGALSYEDWVLNGAELSAVLAGGRLEVPTLTGSLFGGPLTLGGSLARADAGGAAAALSATLSGMDVGAALTAVSGQRSARGRMDVSVDVAATGESEFALVSSLDGSGRLALRKVDMRRVEGDPEGSALAAILAPLRLLDRLGGGLGGESYGVDVTGDFTVAGGVVRFAEDDPVSLESNLYNGTLAGTVALPPWTLDVEGRVRLAQNAVTQLLGGAVSLPDVIPVRVSGPLDNPDVVIATRRQAQDGDAAAPSEKPEARARDAVRQLLEEEIGGAEKEQAPEQKPEKVLRDALKEMLFR</sequence>
<feature type="compositionally biased region" description="Gly residues" evidence="1">
    <location>
        <begin position="138"/>
        <end position="150"/>
    </location>
</feature>
<dbReference type="RefSeq" id="WP_009542843.1">
    <property type="nucleotide sequence ID" value="NZ_ANHY01000033.1"/>
</dbReference>
<feature type="region of interest" description="Disordered" evidence="1">
    <location>
        <begin position="1169"/>
        <end position="1189"/>
    </location>
</feature>
<proteinExistence type="predicted"/>
<dbReference type="EMBL" id="ANHY01000033">
    <property type="protein sequence ID" value="EKV26274.1"/>
    <property type="molecule type" value="Genomic_DNA"/>
</dbReference>
<accession>K9GNJ7</accession>
<organism evidence="3 4">
    <name type="scientific">Caenispirillum salinarum AK4</name>
    <dbReference type="NCBI Taxonomy" id="1238182"/>
    <lineage>
        <taxon>Bacteria</taxon>
        <taxon>Pseudomonadati</taxon>
        <taxon>Pseudomonadota</taxon>
        <taxon>Alphaproteobacteria</taxon>
        <taxon>Rhodospirillales</taxon>
        <taxon>Novispirillaceae</taxon>
        <taxon>Caenispirillum</taxon>
    </lineage>
</organism>
<feature type="region of interest" description="Disordered" evidence="1">
    <location>
        <begin position="125"/>
        <end position="150"/>
    </location>
</feature>
<dbReference type="AlphaFoldDB" id="K9GNJ7"/>
<feature type="domain" description="AsmA" evidence="2">
    <location>
        <begin position="773"/>
        <end position="1011"/>
    </location>
</feature>
<dbReference type="Proteomes" id="UP000009881">
    <property type="component" value="Unassembled WGS sequence"/>
</dbReference>